<feature type="domain" description="Phosphoadenosine phosphosulphate reductase" evidence="1">
    <location>
        <begin position="13"/>
        <end position="60"/>
    </location>
</feature>
<dbReference type="InterPro" id="IPR002500">
    <property type="entry name" value="PAPS_reduct_dom"/>
</dbReference>
<accession>A0ABY1K058</accession>
<gene>
    <name evidence="2" type="ORF">SAMN05421578_106272</name>
</gene>
<dbReference type="SUPFAM" id="SSF52402">
    <property type="entry name" value="Adenine nucleotide alpha hydrolases-like"/>
    <property type="match status" value="1"/>
</dbReference>
<dbReference type="Pfam" id="PF01507">
    <property type="entry name" value="PAPS_reduct"/>
    <property type="match status" value="1"/>
</dbReference>
<dbReference type="EMBL" id="FTNK01000006">
    <property type="protein sequence ID" value="SIR07217.1"/>
    <property type="molecule type" value="Genomic_DNA"/>
</dbReference>
<keyword evidence="3" id="KW-1185">Reference proteome</keyword>
<comment type="caution">
    <text evidence="2">The sequence shown here is derived from an EMBL/GenBank/DDBJ whole genome shotgun (WGS) entry which is preliminary data.</text>
</comment>
<dbReference type="RefSeq" id="WP_082867326.1">
    <property type="nucleotide sequence ID" value="NZ_FTNK01000006.1"/>
</dbReference>
<name>A0ABY1K058_9BACL</name>
<proteinExistence type="predicted"/>
<organism evidence="2 3">
    <name type="scientific">Paenibacillus macquariensis</name>
    <dbReference type="NCBI Taxonomy" id="948756"/>
    <lineage>
        <taxon>Bacteria</taxon>
        <taxon>Bacillati</taxon>
        <taxon>Bacillota</taxon>
        <taxon>Bacilli</taxon>
        <taxon>Bacillales</taxon>
        <taxon>Paenibacillaceae</taxon>
        <taxon>Paenibacillus</taxon>
    </lineage>
</organism>
<dbReference type="InterPro" id="IPR014729">
    <property type="entry name" value="Rossmann-like_a/b/a_fold"/>
</dbReference>
<sequence>MSYARSKLPEREGTPEGYEIYRPLLNWKVEEVFAMHDKHGIEPNPLYKEGMGRVGCMPCINTGEAELFEIARRYPEEVARIARWEEIVKQVSKRNGASFFANKDGLGIDNQIEWSKTAYGGKQLDLLKAIEFEDVPLCSSQYGLCE</sequence>
<evidence type="ECO:0000259" key="1">
    <source>
        <dbReference type="Pfam" id="PF01507"/>
    </source>
</evidence>
<dbReference type="Proteomes" id="UP000186666">
    <property type="component" value="Unassembled WGS sequence"/>
</dbReference>
<evidence type="ECO:0000313" key="3">
    <source>
        <dbReference type="Proteomes" id="UP000186666"/>
    </source>
</evidence>
<protein>
    <submittedName>
        <fullName evidence="2">Phosphoadenosine phosphosulfate reductase family protein</fullName>
    </submittedName>
</protein>
<evidence type="ECO:0000313" key="2">
    <source>
        <dbReference type="EMBL" id="SIR07217.1"/>
    </source>
</evidence>
<reference evidence="2 3" key="1">
    <citation type="submission" date="2017-01" db="EMBL/GenBank/DDBJ databases">
        <authorList>
            <person name="Varghese N."/>
            <person name="Submissions S."/>
        </authorList>
    </citation>
    <scope>NUCLEOTIDE SEQUENCE [LARGE SCALE GENOMIC DNA]</scope>
    <source>
        <strain evidence="2 3">ATCC 23464</strain>
    </source>
</reference>
<dbReference type="Gene3D" id="3.40.50.620">
    <property type="entry name" value="HUPs"/>
    <property type="match status" value="1"/>
</dbReference>